<sequence length="755" mass="82385">MWLTVLNQTCNQVKESLKVRGLSVHYYGQEKWVLSDVDLSYLEGQVCAVIGPSGCGKTTLIRTICGLIPHCLPSEYSGCVELCGTQIADASVEFIARQVAYVGQNPDAAVITRSVHDDIAFALQNLCLDPDTIESRVVQAAAQVGLGEKLHDNPWTLSGGQRQRLAIAVVLAMRPKLLVLDEPTSTIDSLGSRDFYDLIEQLVHQDLGVIVIDHDLDPLLPICDSVLALNEKGEIIAAGTPREVFLNHTQELARCGIWLPRAIRSGCKEALTCSEAGIELPQLNEFCDSQVKYWMRDDSGWHETGESVSARPEALLKLNDFSVPRRCPSISAEFAAGDFVAVIGQNGAGKSSMLSALAGLLRFEGNASVTGIPLKKGNHQVGYVFQNPEHQMVAATVRKELSVGKVTDSQINDLLNRFHLQAVSEQHPLTLSGGQQRRLSVATMVAEQRKVIVLDEPTYGQDWANTCELMEFIQQLCSTGHLVIMATHDLELAKKYCSHIIALPFSPQVTAPAALPQHETRGLFDSFNPLTLFIALVPLMVMIFVLKNPVVNFSLLSVSSLAMLLAGANRTRALGSILGSWLVAAFMIWMFSDNDVLSMASRLNDVGTSYAAGSGIGALIALVLLSGIYSDPTKMLVSLNQTFKVPYRITSAGIAAVSFITRFQNDFKVLRTAKALRGVGQRYGIFAPVARWAGSLVPLAILAVQHGERVALSMDSRGFGAFPKRTELISAPWRVRDWALVVTIWIVTTILCLFF</sequence>
<feature type="transmembrane region" description="Helical" evidence="9">
    <location>
        <begin position="738"/>
        <end position="754"/>
    </location>
</feature>
<dbReference type="InterPro" id="IPR003339">
    <property type="entry name" value="ABC/ECF_trnsptr_transmembrane"/>
</dbReference>
<dbReference type="InterPro" id="IPR017871">
    <property type="entry name" value="ABC_transporter-like_CS"/>
</dbReference>
<feature type="transmembrane region" description="Helical" evidence="9">
    <location>
        <begin position="603"/>
        <end position="625"/>
    </location>
</feature>
<feature type="domain" description="ABC transporter" evidence="10">
    <location>
        <begin position="310"/>
        <end position="530"/>
    </location>
</feature>
<evidence type="ECO:0000256" key="6">
    <source>
        <dbReference type="ARBA" id="ARBA00022840"/>
    </source>
</evidence>
<dbReference type="CDD" id="cd03225">
    <property type="entry name" value="ABC_cobalt_CbiO_domain1"/>
    <property type="match status" value="2"/>
</dbReference>
<comment type="similarity">
    <text evidence="2">Belongs to the ABC transporter superfamily.</text>
</comment>
<dbReference type="GO" id="GO:0016887">
    <property type="term" value="F:ATP hydrolysis activity"/>
    <property type="evidence" value="ECO:0007669"/>
    <property type="project" value="InterPro"/>
</dbReference>
<feature type="transmembrane region" description="Helical" evidence="9">
    <location>
        <begin position="573"/>
        <end position="591"/>
    </location>
</feature>
<dbReference type="PANTHER" id="PTHR43553:SF24">
    <property type="entry name" value="ENERGY-COUPLING FACTOR TRANSPORTER ATP-BINDING PROTEIN ECFA1"/>
    <property type="match status" value="1"/>
</dbReference>
<evidence type="ECO:0000256" key="4">
    <source>
        <dbReference type="ARBA" id="ARBA00022692"/>
    </source>
</evidence>
<evidence type="ECO:0000256" key="9">
    <source>
        <dbReference type="SAM" id="Phobius"/>
    </source>
</evidence>
<evidence type="ECO:0000256" key="7">
    <source>
        <dbReference type="ARBA" id="ARBA00022989"/>
    </source>
</evidence>
<gene>
    <name evidence="11" type="primary">ykoD_1</name>
    <name evidence="11" type="ORF">NCTC11820_01088</name>
</gene>
<dbReference type="PROSITE" id="PS00211">
    <property type="entry name" value="ABC_TRANSPORTER_1"/>
    <property type="match status" value="2"/>
</dbReference>
<keyword evidence="7 9" id="KW-1133">Transmembrane helix</keyword>
<dbReference type="InterPro" id="IPR027417">
    <property type="entry name" value="P-loop_NTPase"/>
</dbReference>
<proteinExistence type="inferred from homology"/>
<dbReference type="PROSITE" id="PS50893">
    <property type="entry name" value="ABC_TRANSPORTER_2"/>
    <property type="match status" value="2"/>
</dbReference>
<dbReference type="Gene3D" id="3.40.50.300">
    <property type="entry name" value="P-loop containing nucleotide triphosphate hydrolases"/>
    <property type="match status" value="2"/>
</dbReference>
<evidence type="ECO:0000256" key="3">
    <source>
        <dbReference type="ARBA" id="ARBA00022448"/>
    </source>
</evidence>
<keyword evidence="3" id="KW-0813">Transport</keyword>
<dbReference type="EMBL" id="UASJ01000001">
    <property type="protein sequence ID" value="SQB64734.1"/>
    <property type="molecule type" value="Genomic_DNA"/>
</dbReference>
<feature type="domain" description="ABC transporter" evidence="10">
    <location>
        <begin position="19"/>
        <end position="257"/>
    </location>
</feature>
<evidence type="ECO:0000256" key="1">
    <source>
        <dbReference type="ARBA" id="ARBA00004141"/>
    </source>
</evidence>
<dbReference type="InterPro" id="IPR003439">
    <property type="entry name" value="ABC_transporter-like_ATP-bd"/>
</dbReference>
<name>A0A2X2YKY0_9ACTO</name>
<keyword evidence="5" id="KW-0547">Nucleotide-binding</keyword>
<dbReference type="InterPro" id="IPR003593">
    <property type="entry name" value="AAA+_ATPase"/>
</dbReference>
<dbReference type="SMART" id="SM00382">
    <property type="entry name" value="AAA"/>
    <property type="match status" value="2"/>
</dbReference>
<feature type="transmembrane region" description="Helical" evidence="9">
    <location>
        <begin position="683"/>
        <end position="704"/>
    </location>
</feature>
<dbReference type="Proteomes" id="UP000250245">
    <property type="component" value="Unassembled WGS sequence"/>
</dbReference>
<dbReference type="CDD" id="cd16914">
    <property type="entry name" value="EcfT"/>
    <property type="match status" value="1"/>
</dbReference>
<dbReference type="AlphaFoldDB" id="A0A2X2YKY0"/>
<reference evidence="11 12" key="1">
    <citation type="submission" date="2018-06" db="EMBL/GenBank/DDBJ databases">
        <authorList>
            <consortium name="Pathogen Informatics"/>
            <person name="Doyle S."/>
        </authorList>
    </citation>
    <scope>NUCLEOTIDE SEQUENCE [LARGE SCALE GENOMIC DNA]</scope>
    <source>
        <strain evidence="11 12">NCTC11820</strain>
    </source>
</reference>
<keyword evidence="11" id="KW-0378">Hydrolase</keyword>
<dbReference type="InterPro" id="IPR015856">
    <property type="entry name" value="ABC_transpr_CbiO/EcfA_su"/>
</dbReference>
<feature type="transmembrane region" description="Helical" evidence="9">
    <location>
        <begin position="527"/>
        <end position="545"/>
    </location>
</feature>
<keyword evidence="6 11" id="KW-0067">ATP-binding</keyword>
<evidence type="ECO:0000313" key="12">
    <source>
        <dbReference type="Proteomes" id="UP000250245"/>
    </source>
</evidence>
<evidence type="ECO:0000256" key="8">
    <source>
        <dbReference type="ARBA" id="ARBA00023136"/>
    </source>
</evidence>
<dbReference type="Pfam" id="PF02361">
    <property type="entry name" value="CbiQ"/>
    <property type="match status" value="1"/>
</dbReference>
<dbReference type="GO" id="GO:0005524">
    <property type="term" value="F:ATP binding"/>
    <property type="evidence" value="ECO:0007669"/>
    <property type="project" value="UniProtKB-KW"/>
</dbReference>
<dbReference type="GO" id="GO:0043190">
    <property type="term" value="C:ATP-binding cassette (ABC) transporter complex"/>
    <property type="evidence" value="ECO:0007669"/>
    <property type="project" value="TreeGrafter"/>
</dbReference>
<evidence type="ECO:0000259" key="10">
    <source>
        <dbReference type="PROSITE" id="PS50893"/>
    </source>
</evidence>
<evidence type="ECO:0000256" key="2">
    <source>
        <dbReference type="ARBA" id="ARBA00005417"/>
    </source>
</evidence>
<keyword evidence="8 9" id="KW-0472">Membrane</keyword>
<dbReference type="GO" id="GO:0042626">
    <property type="term" value="F:ATPase-coupled transmembrane transporter activity"/>
    <property type="evidence" value="ECO:0007669"/>
    <property type="project" value="TreeGrafter"/>
</dbReference>
<dbReference type="Pfam" id="PF00005">
    <property type="entry name" value="ABC_tran"/>
    <property type="match status" value="2"/>
</dbReference>
<evidence type="ECO:0000313" key="11">
    <source>
        <dbReference type="EMBL" id="SQB64734.1"/>
    </source>
</evidence>
<dbReference type="SUPFAM" id="SSF52540">
    <property type="entry name" value="P-loop containing nucleoside triphosphate hydrolases"/>
    <property type="match status" value="2"/>
</dbReference>
<keyword evidence="4 9" id="KW-0812">Transmembrane</keyword>
<protein>
    <submittedName>
        <fullName evidence="11">HMP/thiamine import ATP-binding protein YkoD</fullName>
        <ecNumber evidence="11">3.6.3.-</ecNumber>
    </submittedName>
</protein>
<dbReference type="PANTHER" id="PTHR43553">
    <property type="entry name" value="HEAVY METAL TRANSPORTER"/>
    <property type="match status" value="1"/>
</dbReference>
<evidence type="ECO:0000256" key="5">
    <source>
        <dbReference type="ARBA" id="ARBA00022741"/>
    </source>
</evidence>
<comment type="subcellular location">
    <subcellularLocation>
        <location evidence="1">Membrane</location>
        <topology evidence="1">Multi-pass membrane protein</topology>
    </subcellularLocation>
</comment>
<organism evidence="11 12">
    <name type="scientific">Mobiluncus curtisii</name>
    <dbReference type="NCBI Taxonomy" id="2051"/>
    <lineage>
        <taxon>Bacteria</taxon>
        <taxon>Bacillati</taxon>
        <taxon>Actinomycetota</taxon>
        <taxon>Actinomycetes</taxon>
        <taxon>Actinomycetales</taxon>
        <taxon>Actinomycetaceae</taxon>
        <taxon>Mobiluncus</taxon>
    </lineage>
</organism>
<accession>A0A2X2YKY0</accession>
<dbReference type="InterPro" id="IPR050095">
    <property type="entry name" value="ECF_ABC_transporter_ATP-bd"/>
</dbReference>
<dbReference type="EC" id="3.6.3.-" evidence="11"/>